<evidence type="ECO:0000259" key="2">
    <source>
        <dbReference type="Pfam" id="PF20448"/>
    </source>
</evidence>
<reference evidence="4" key="1">
    <citation type="journal article" date="2019" name="Int. J. Syst. Evol. Microbiol.">
        <title>The Global Catalogue of Microorganisms (GCM) 10K type strain sequencing project: providing services to taxonomists for standard genome sequencing and annotation.</title>
        <authorList>
            <consortium name="The Broad Institute Genomics Platform"/>
            <consortium name="The Broad Institute Genome Sequencing Center for Infectious Disease"/>
            <person name="Wu L."/>
            <person name="Ma J."/>
        </authorList>
    </citation>
    <scope>NUCLEOTIDE SEQUENCE [LARGE SCALE GENOMIC DNA]</scope>
    <source>
        <strain evidence="4">KCTC 42587</strain>
    </source>
</reference>
<evidence type="ECO:0000256" key="1">
    <source>
        <dbReference type="SAM" id="SignalP"/>
    </source>
</evidence>
<gene>
    <name evidence="3" type="ORF">ACFSQP_09410</name>
</gene>
<protein>
    <submittedName>
        <fullName evidence="3">DUF6705 family protein</fullName>
    </submittedName>
</protein>
<proteinExistence type="predicted"/>
<dbReference type="InterPro" id="IPR046551">
    <property type="entry name" value="DUF6705"/>
</dbReference>
<feature type="domain" description="DUF6705" evidence="2">
    <location>
        <begin position="1"/>
        <end position="200"/>
    </location>
</feature>
<keyword evidence="4" id="KW-1185">Reference proteome</keyword>
<dbReference type="RefSeq" id="WP_376893772.1">
    <property type="nucleotide sequence ID" value="NZ_JBHULS010000003.1"/>
</dbReference>
<dbReference type="Proteomes" id="UP001597472">
    <property type="component" value="Unassembled WGS sequence"/>
</dbReference>
<dbReference type="Pfam" id="PF20448">
    <property type="entry name" value="DUF6705"/>
    <property type="match status" value="1"/>
</dbReference>
<evidence type="ECO:0000313" key="3">
    <source>
        <dbReference type="EMBL" id="MFD2552031.1"/>
    </source>
</evidence>
<dbReference type="EMBL" id="JBHULS010000003">
    <property type="protein sequence ID" value="MFD2552031.1"/>
    <property type="molecule type" value="Genomic_DNA"/>
</dbReference>
<dbReference type="PROSITE" id="PS51257">
    <property type="entry name" value="PROKAR_LIPOPROTEIN"/>
    <property type="match status" value="1"/>
</dbReference>
<feature type="chain" id="PRO_5046991497" evidence="1">
    <location>
        <begin position="20"/>
        <end position="202"/>
    </location>
</feature>
<name>A0ABW5KTZ1_9FLAO</name>
<sequence length="202" mass="22745">MKHILIILLATISVLSCKAQHIVNLNTFNQTDEPNEGKYYKDLDNNFTPFLGTWEYQYGNQIFRVTLWKEEMVEHENGIKPSYFKDRIKGHYEIVEVGAFEQETIIKTSNKNIKNTNTTYFPVIAGGTIDGINLGGSILDNTVPDSSRFSAFGVEGGFTMQIISGSSPVQAFWSGEINNSLQLPDYPTEFSFPNNITLTKVN</sequence>
<organism evidence="3 4">
    <name type="scientific">Bizionia sediminis</name>
    <dbReference type="NCBI Taxonomy" id="1737064"/>
    <lineage>
        <taxon>Bacteria</taxon>
        <taxon>Pseudomonadati</taxon>
        <taxon>Bacteroidota</taxon>
        <taxon>Flavobacteriia</taxon>
        <taxon>Flavobacteriales</taxon>
        <taxon>Flavobacteriaceae</taxon>
        <taxon>Bizionia</taxon>
    </lineage>
</organism>
<feature type="signal peptide" evidence="1">
    <location>
        <begin position="1"/>
        <end position="19"/>
    </location>
</feature>
<accession>A0ABW5KTZ1</accession>
<keyword evidence="1" id="KW-0732">Signal</keyword>
<comment type="caution">
    <text evidence="3">The sequence shown here is derived from an EMBL/GenBank/DDBJ whole genome shotgun (WGS) entry which is preliminary data.</text>
</comment>
<evidence type="ECO:0000313" key="4">
    <source>
        <dbReference type="Proteomes" id="UP001597472"/>
    </source>
</evidence>